<comment type="caution">
    <text evidence="8">The sequence shown here is derived from an EMBL/GenBank/DDBJ whole genome shotgun (WGS) entry which is preliminary data.</text>
</comment>
<dbReference type="SUPFAM" id="SSF52518">
    <property type="entry name" value="Thiamin diphosphate-binding fold (THDP-binding)"/>
    <property type="match status" value="1"/>
</dbReference>
<keyword evidence="7" id="KW-0786">Thiamine pyrophosphate</keyword>
<evidence type="ECO:0000256" key="2">
    <source>
        <dbReference type="ARBA" id="ARBA00001964"/>
    </source>
</evidence>
<dbReference type="AlphaFoldDB" id="A0A1V4QEH7"/>
<comment type="cofactor">
    <cofactor evidence="1">
        <name>Mg(2+)</name>
        <dbReference type="ChEBI" id="CHEBI:18420"/>
    </cofactor>
</comment>
<dbReference type="EMBL" id="MUKB01000131">
    <property type="protein sequence ID" value="OPX17401.1"/>
    <property type="molecule type" value="Genomic_DNA"/>
</dbReference>
<proteinExistence type="predicted"/>
<dbReference type="InterPro" id="IPR005477">
    <property type="entry name" value="Dxylulose-5-P_synthase"/>
</dbReference>
<dbReference type="InterPro" id="IPR049557">
    <property type="entry name" value="Transketolase_CS"/>
</dbReference>
<comment type="cofactor">
    <cofactor evidence="2">
        <name>thiamine diphosphate</name>
        <dbReference type="ChEBI" id="CHEBI:58937"/>
    </cofactor>
</comment>
<evidence type="ECO:0000313" key="9">
    <source>
        <dbReference type="Proteomes" id="UP000191663"/>
    </source>
</evidence>
<dbReference type="GO" id="GO:0008661">
    <property type="term" value="F:1-deoxy-D-xylulose-5-phosphate synthase activity"/>
    <property type="evidence" value="ECO:0007669"/>
    <property type="project" value="InterPro"/>
</dbReference>
<dbReference type="Gene3D" id="3.40.50.970">
    <property type="match status" value="1"/>
</dbReference>
<evidence type="ECO:0000256" key="4">
    <source>
        <dbReference type="ARBA" id="ARBA00022679"/>
    </source>
</evidence>
<organism evidence="8 9">
    <name type="scientific">candidate division WOR-3 bacterium 4484_100</name>
    <dbReference type="NCBI Taxonomy" id="1936077"/>
    <lineage>
        <taxon>Bacteria</taxon>
        <taxon>Bacteria division WOR-3</taxon>
    </lineage>
</organism>
<gene>
    <name evidence="8" type="ORF">BXT86_06685</name>
</gene>
<evidence type="ECO:0000256" key="7">
    <source>
        <dbReference type="ARBA" id="ARBA00023052"/>
    </source>
</evidence>
<dbReference type="GO" id="GO:0005829">
    <property type="term" value="C:cytosol"/>
    <property type="evidence" value="ECO:0007669"/>
    <property type="project" value="TreeGrafter"/>
</dbReference>
<keyword evidence="5" id="KW-0479">Metal-binding</keyword>
<dbReference type="PANTHER" id="PTHR43322">
    <property type="entry name" value="1-D-DEOXYXYLULOSE 5-PHOSPHATE SYNTHASE-RELATED"/>
    <property type="match status" value="1"/>
</dbReference>
<evidence type="ECO:0000256" key="6">
    <source>
        <dbReference type="ARBA" id="ARBA00022842"/>
    </source>
</evidence>
<dbReference type="PROSITE" id="PS00801">
    <property type="entry name" value="TRANSKETOLASE_1"/>
    <property type="match status" value="1"/>
</dbReference>
<protein>
    <submittedName>
        <fullName evidence="8">Uncharacterized protein</fullName>
    </submittedName>
</protein>
<evidence type="ECO:0000313" key="8">
    <source>
        <dbReference type="EMBL" id="OPX17401.1"/>
    </source>
</evidence>
<evidence type="ECO:0000256" key="1">
    <source>
        <dbReference type="ARBA" id="ARBA00001946"/>
    </source>
</evidence>
<accession>A0A1V4QEH7</accession>
<name>A0A1V4QEH7_UNCW3</name>
<dbReference type="Proteomes" id="UP000191663">
    <property type="component" value="Unassembled WGS sequence"/>
</dbReference>
<keyword evidence="6" id="KW-0460">Magnesium</keyword>
<evidence type="ECO:0000256" key="5">
    <source>
        <dbReference type="ARBA" id="ARBA00022723"/>
    </source>
</evidence>
<keyword evidence="4" id="KW-0808">Transferase</keyword>
<dbReference type="GO" id="GO:0016114">
    <property type="term" value="P:terpenoid biosynthetic process"/>
    <property type="evidence" value="ECO:0007669"/>
    <property type="project" value="InterPro"/>
</dbReference>
<dbReference type="PANTHER" id="PTHR43322:SF5">
    <property type="entry name" value="1-DEOXY-D-XYLULOSE-5-PHOSPHATE SYNTHASE, CHLOROPLASTIC"/>
    <property type="match status" value="1"/>
</dbReference>
<dbReference type="InterPro" id="IPR029061">
    <property type="entry name" value="THDP-binding"/>
</dbReference>
<dbReference type="Pfam" id="PF13292">
    <property type="entry name" value="DXP_synthase_N"/>
    <property type="match status" value="1"/>
</dbReference>
<reference evidence="9" key="1">
    <citation type="submission" date="2017-01" db="EMBL/GenBank/DDBJ databases">
        <title>Novel pathways for hydrocarbon cycling and metabolic interdependencies in hydrothermal sediment communities.</title>
        <authorList>
            <person name="Dombrowski N."/>
            <person name="Seitz K."/>
            <person name="Teske A."/>
            <person name="Baker B."/>
        </authorList>
    </citation>
    <scope>NUCLEOTIDE SEQUENCE [LARGE SCALE GENOMIC DNA]</scope>
</reference>
<dbReference type="GO" id="GO:0046872">
    <property type="term" value="F:metal ion binding"/>
    <property type="evidence" value="ECO:0007669"/>
    <property type="project" value="UniProtKB-KW"/>
</dbReference>
<comment type="subunit">
    <text evidence="3">Homodimer.</text>
</comment>
<sequence>MPYLDKIDSPADLKKLSLEELAILAQEIREEIIKTTAQAGGHIAPSLGVVDFIGFLMRTGIR</sequence>
<evidence type="ECO:0000256" key="3">
    <source>
        <dbReference type="ARBA" id="ARBA00011738"/>
    </source>
</evidence>
<dbReference type="GO" id="GO:0019288">
    <property type="term" value="P:isopentenyl diphosphate biosynthetic process, methylerythritol 4-phosphate pathway"/>
    <property type="evidence" value="ECO:0007669"/>
    <property type="project" value="TreeGrafter"/>
</dbReference>